<organism evidence="9 10">
    <name type="scientific">Candidatus Coprovicinus avistercoris</name>
    <dbReference type="NCBI Taxonomy" id="2840754"/>
    <lineage>
        <taxon>Bacteria</taxon>
        <taxon>Bacillati</taxon>
        <taxon>Actinomycetota</taxon>
        <taxon>Coriobacteriia</taxon>
        <taxon>Coriobacteriales</taxon>
        <taxon>Coriobacteriaceae</taxon>
        <taxon>Coriobacteriaceae incertae sedis</taxon>
        <taxon>Candidatus Coprovicinus</taxon>
    </lineage>
</organism>
<feature type="transmembrane region" description="Helical" evidence="7">
    <location>
        <begin position="230"/>
        <end position="247"/>
    </location>
</feature>
<dbReference type="GO" id="GO:0005886">
    <property type="term" value="C:plasma membrane"/>
    <property type="evidence" value="ECO:0007669"/>
    <property type="project" value="UniProtKB-SubCell"/>
</dbReference>
<keyword evidence="3" id="KW-1003">Cell membrane</keyword>
<feature type="transmembrane region" description="Helical" evidence="7">
    <location>
        <begin position="176"/>
        <end position="196"/>
    </location>
</feature>
<feature type="transmembrane region" description="Helical" evidence="7">
    <location>
        <begin position="149"/>
        <end position="170"/>
    </location>
</feature>
<dbReference type="Pfam" id="PF00884">
    <property type="entry name" value="Sulfatase"/>
    <property type="match status" value="1"/>
</dbReference>
<feature type="transmembrane region" description="Helical" evidence="7">
    <location>
        <begin position="268"/>
        <end position="288"/>
    </location>
</feature>
<keyword evidence="4 7" id="KW-0812">Transmembrane</keyword>
<gene>
    <name evidence="9" type="ORF">IAD17_03745</name>
</gene>
<feature type="transmembrane region" description="Helical" evidence="7">
    <location>
        <begin position="208"/>
        <end position="224"/>
    </location>
</feature>
<dbReference type="SUPFAM" id="SSF53649">
    <property type="entry name" value="Alkaline phosphatase-like"/>
    <property type="match status" value="1"/>
</dbReference>
<reference evidence="9" key="1">
    <citation type="submission" date="2020-10" db="EMBL/GenBank/DDBJ databases">
        <authorList>
            <person name="Gilroy R."/>
        </authorList>
    </citation>
    <scope>NUCLEOTIDE SEQUENCE</scope>
    <source>
        <strain evidence="9">ChiHjej12B11-29160</strain>
    </source>
</reference>
<dbReference type="InterPro" id="IPR017850">
    <property type="entry name" value="Alkaline_phosphatase_core_sf"/>
</dbReference>
<comment type="pathway">
    <text evidence="2">Cell wall biogenesis; lipoteichoic acid biosynthesis.</text>
</comment>
<keyword evidence="5 7" id="KW-1133">Transmembrane helix</keyword>
<reference evidence="9" key="2">
    <citation type="journal article" date="2021" name="PeerJ">
        <title>Extensive microbial diversity within the chicken gut microbiome revealed by metagenomics and culture.</title>
        <authorList>
            <person name="Gilroy R."/>
            <person name="Ravi A."/>
            <person name="Getino M."/>
            <person name="Pursley I."/>
            <person name="Horton D.L."/>
            <person name="Alikhan N.F."/>
            <person name="Baker D."/>
            <person name="Gharbi K."/>
            <person name="Hall N."/>
            <person name="Watson M."/>
            <person name="Adriaenssens E.M."/>
            <person name="Foster-Nyarko E."/>
            <person name="Jarju S."/>
            <person name="Secka A."/>
            <person name="Antonio M."/>
            <person name="Oren A."/>
            <person name="Chaudhuri R.R."/>
            <person name="La Ragione R."/>
            <person name="Hildebrand F."/>
            <person name="Pallen M.J."/>
        </authorList>
    </citation>
    <scope>NUCLEOTIDE SEQUENCE</scope>
    <source>
        <strain evidence="9">ChiHjej12B11-29160</strain>
    </source>
</reference>
<dbReference type="Proteomes" id="UP000824078">
    <property type="component" value="Unassembled WGS sequence"/>
</dbReference>
<evidence type="ECO:0000313" key="9">
    <source>
        <dbReference type="EMBL" id="HIU24013.1"/>
    </source>
</evidence>
<feature type="domain" description="Sulfatase N-terminal" evidence="8">
    <location>
        <begin position="373"/>
        <end position="647"/>
    </location>
</feature>
<evidence type="ECO:0000256" key="3">
    <source>
        <dbReference type="ARBA" id="ARBA00022475"/>
    </source>
</evidence>
<dbReference type="InterPro" id="IPR000917">
    <property type="entry name" value="Sulfatase_N"/>
</dbReference>
<evidence type="ECO:0000256" key="2">
    <source>
        <dbReference type="ARBA" id="ARBA00004936"/>
    </source>
</evidence>
<dbReference type="PANTHER" id="PTHR47371:SF3">
    <property type="entry name" value="PHOSPHOGLYCEROL TRANSFERASE I"/>
    <property type="match status" value="1"/>
</dbReference>
<comment type="caution">
    <text evidence="9">The sequence shown here is derived from an EMBL/GenBank/DDBJ whole genome shotgun (WGS) entry which is preliminary data.</text>
</comment>
<proteinExistence type="predicted"/>
<dbReference type="AlphaFoldDB" id="A0A9D1HWS4"/>
<evidence type="ECO:0000256" key="5">
    <source>
        <dbReference type="ARBA" id="ARBA00022989"/>
    </source>
</evidence>
<evidence type="ECO:0000256" key="7">
    <source>
        <dbReference type="SAM" id="Phobius"/>
    </source>
</evidence>
<dbReference type="CDD" id="cd16015">
    <property type="entry name" value="LTA_synthase"/>
    <property type="match status" value="1"/>
</dbReference>
<dbReference type="PANTHER" id="PTHR47371">
    <property type="entry name" value="LIPOTEICHOIC ACID SYNTHASE"/>
    <property type="match status" value="1"/>
</dbReference>
<evidence type="ECO:0000313" key="10">
    <source>
        <dbReference type="Proteomes" id="UP000824078"/>
    </source>
</evidence>
<evidence type="ECO:0000256" key="6">
    <source>
        <dbReference type="ARBA" id="ARBA00023136"/>
    </source>
</evidence>
<dbReference type="Gene3D" id="3.40.720.10">
    <property type="entry name" value="Alkaline Phosphatase, subunit A"/>
    <property type="match status" value="1"/>
</dbReference>
<evidence type="ECO:0000259" key="8">
    <source>
        <dbReference type="Pfam" id="PF00884"/>
    </source>
</evidence>
<feature type="transmembrane region" description="Helical" evidence="7">
    <location>
        <begin position="45"/>
        <end position="67"/>
    </location>
</feature>
<evidence type="ECO:0000256" key="1">
    <source>
        <dbReference type="ARBA" id="ARBA00004651"/>
    </source>
</evidence>
<sequence length="744" mass="81878">MSMLAVAPFVGLLILVGLALFMQRKASLIDSSASTSLIKQSLKGLQPVALPFAALICLVCLCAAQLISVSFFELLLISFGICGIGIAQLKLPNFLSQLINAPYASSIRSNKNVIFIRCTCIRILLIASIVGCCFLTLETPYRTEPMEIFEPYLYIQTTMIAFVVLTAYFVGQQRGVGPHICVWIFACIGLAQYFVWQFKGTTILPTDLFALGTAAAVAGGYTYVFNTSALIGIVWALIGNLLCTALTEVRRILLRASERPTVSKFPRAVHILAHTSCALLCFISLFLLCSIPNYTAMTGEGINYFYPIWTYQHYGSMLSFVMGVQDLSLTEPTNYSSSAAQTLLTSYAETYDKTHGSNTSRQAAVEQFAGEAPSIVVVMDESFADLSIYEGMHAGYEGPHYFKTELAPSSVASGSLSVSVLGGGTCNTEFEFLTGISMAYLGAGKYPYAIYDLSETNALPKQLSSMGYETTAIHPNLASNWNRDDIYEQIGFDTFYSIESFSDAPTLHNGVTNRATYDKVIEVLNSSETPQFIFDVTMQGHSNYDVGNIPDNLKLNYKPEGISDTDSIDQLNEYLSCVQASDEDLQYLVEELSKLDKPVVLVYFGDHQPKLSATYNDIWFSDESDELHAQRTHQSIYAIWTNYTLPGQTDSSSTGSEDKAFSSAQYPISPNYLAAYMLESIGAPLSDYQKAQLVMKETIPAINAFGIMDSNGNWHSLDTTEMSLATTFQDLSWLTWLEFTSKVA</sequence>
<comment type="subcellular location">
    <subcellularLocation>
        <location evidence="1">Cell membrane</location>
        <topology evidence="1">Multi-pass membrane protein</topology>
    </subcellularLocation>
</comment>
<feature type="transmembrane region" description="Helical" evidence="7">
    <location>
        <begin position="114"/>
        <end position="137"/>
    </location>
</feature>
<evidence type="ECO:0000256" key="4">
    <source>
        <dbReference type="ARBA" id="ARBA00022692"/>
    </source>
</evidence>
<dbReference type="InterPro" id="IPR050448">
    <property type="entry name" value="OpgB/LTA_synthase_biosynth"/>
</dbReference>
<feature type="transmembrane region" description="Helical" evidence="7">
    <location>
        <begin position="74"/>
        <end position="94"/>
    </location>
</feature>
<keyword evidence="6 7" id="KW-0472">Membrane</keyword>
<dbReference type="EMBL" id="DVMQ01000013">
    <property type="protein sequence ID" value="HIU24013.1"/>
    <property type="molecule type" value="Genomic_DNA"/>
</dbReference>
<protein>
    <submittedName>
        <fullName evidence="9">LTA synthase family protein</fullName>
    </submittedName>
</protein>
<accession>A0A9D1HWS4</accession>
<name>A0A9D1HWS4_9ACTN</name>